<dbReference type="InterPro" id="IPR036390">
    <property type="entry name" value="WH_DNA-bd_sf"/>
</dbReference>
<dbReference type="SUPFAM" id="SSF55811">
    <property type="entry name" value="Nudix"/>
    <property type="match status" value="1"/>
</dbReference>
<dbReference type="SUPFAM" id="SSF46785">
    <property type="entry name" value="Winged helix' DNA-binding domain"/>
    <property type="match status" value="1"/>
</dbReference>
<dbReference type="Gene3D" id="1.10.10.10">
    <property type="entry name" value="Winged helix-like DNA-binding domain superfamily/Winged helix DNA-binding domain"/>
    <property type="match status" value="1"/>
</dbReference>
<dbReference type="PROSITE" id="PS51462">
    <property type="entry name" value="NUDIX"/>
    <property type="match status" value="1"/>
</dbReference>
<dbReference type="EMBL" id="AP018042">
    <property type="protein sequence ID" value="BAX81050.1"/>
    <property type="molecule type" value="Genomic_DNA"/>
</dbReference>
<dbReference type="PANTHER" id="PTHR43736:SF4">
    <property type="entry name" value="SLR1690 PROTEIN"/>
    <property type="match status" value="1"/>
</dbReference>
<dbReference type="OrthoDB" id="9786141at2"/>
<dbReference type="AlphaFoldDB" id="A0A1Y1CL75"/>
<name>A0A1Y1CL75_9BACT</name>
<evidence type="ECO:0000259" key="1">
    <source>
        <dbReference type="PROSITE" id="PS51462"/>
    </source>
</evidence>
<protein>
    <submittedName>
        <fullName evidence="2">NUDIX hydrolase</fullName>
    </submittedName>
</protein>
<feature type="domain" description="Nudix hydrolase" evidence="1">
    <location>
        <begin position="7"/>
        <end position="160"/>
    </location>
</feature>
<keyword evidence="2" id="KW-0378">Hydrolase</keyword>
<proteinExistence type="predicted"/>
<dbReference type="InterPro" id="IPR000086">
    <property type="entry name" value="NUDIX_hydrolase_dom"/>
</dbReference>
<reference evidence="3" key="2">
    <citation type="journal article" date="2020" name="Antonie Van Leeuwenhoek">
        <title>Labilibaculum antarcticum sp. nov., a novel facultative anaerobic, psychrotorelant bacterium isolated from marine sediment of Antarctica.</title>
        <authorList>
            <person name="Watanabe M."/>
            <person name="Kojima H."/>
            <person name="Fukui M."/>
        </authorList>
    </citation>
    <scope>NUCLEOTIDE SEQUENCE [LARGE SCALE GENOMIC DNA]</scope>
    <source>
        <strain evidence="3">SPP2</strain>
    </source>
</reference>
<dbReference type="InterPro" id="IPR036388">
    <property type="entry name" value="WH-like_DNA-bd_sf"/>
</dbReference>
<sequence>MTNSPINNYISVDCVIFGYNGQELQVLLVDRTLTSDITGDSEITDMTLTGNHIYEDETIEEAAYRVLFDLTGLKNVFLDQFKTFAHPDRLKKENDRKWLLHDGRDPDKRIVSIGYFSLIATQSITLEWKGRNVKWVPVSEVGELAFDHNQILNEALIALRNKIKHEPIGFELLPERFSLTQMQNIYEVIMGTELDKRNFRKKIARMKYLIPTDEKQTGVAHKPARLYVFSREVYEKTKKELFDFTV</sequence>
<keyword evidence="3" id="KW-1185">Reference proteome</keyword>
<evidence type="ECO:0000313" key="2">
    <source>
        <dbReference type="EMBL" id="BAX81050.1"/>
    </source>
</evidence>
<dbReference type="InterPro" id="IPR015797">
    <property type="entry name" value="NUDIX_hydrolase-like_dom_sf"/>
</dbReference>
<dbReference type="CDD" id="cd18873">
    <property type="entry name" value="NUDIX_NadM_like"/>
    <property type="match status" value="1"/>
</dbReference>
<dbReference type="PANTHER" id="PTHR43736">
    <property type="entry name" value="ADP-RIBOSE PYROPHOSPHATASE"/>
    <property type="match status" value="1"/>
</dbReference>
<dbReference type="Gene3D" id="3.90.79.10">
    <property type="entry name" value="Nucleoside Triphosphate Pyrophosphohydrolase"/>
    <property type="match status" value="1"/>
</dbReference>
<dbReference type="Proteomes" id="UP000218267">
    <property type="component" value="Chromosome"/>
</dbReference>
<dbReference type="KEGG" id="mbas:ALGA_2738"/>
<evidence type="ECO:0000313" key="3">
    <source>
        <dbReference type="Proteomes" id="UP000218267"/>
    </source>
</evidence>
<dbReference type="GO" id="GO:0016787">
    <property type="term" value="F:hydrolase activity"/>
    <property type="evidence" value="ECO:0007669"/>
    <property type="project" value="UniProtKB-KW"/>
</dbReference>
<gene>
    <name evidence="2" type="ORF">ALGA_2738</name>
</gene>
<dbReference type="InterPro" id="IPR054105">
    <property type="entry name" value="WHD_NrtR"/>
</dbReference>
<accession>A0A1Y1CL75</accession>
<dbReference type="RefSeq" id="WP_096430013.1">
    <property type="nucleotide sequence ID" value="NZ_AP018042.1"/>
</dbReference>
<dbReference type="Pfam" id="PF00293">
    <property type="entry name" value="NUDIX"/>
    <property type="match status" value="1"/>
</dbReference>
<organism evidence="2 3">
    <name type="scientific">Labilibaculum antarcticum</name>
    <dbReference type="NCBI Taxonomy" id="1717717"/>
    <lineage>
        <taxon>Bacteria</taxon>
        <taxon>Pseudomonadati</taxon>
        <taxon>Bacteroidota</taxon>
        <taxon>Bacteroidia</taxon>
        <taxon>Marinilabiliales</taxon>
        <taxon>Marinifilaceae</taxon>
        <taxon>Labilibaculum</taxon>
    </lineage>
</organism>
<dbReference type="Pfam" id="PF21906">
    <property type="entry name" value="WHD_NrtR"/>
    <property type="match status" value="1"/>
</dbReference>
<reference evidence="2 3" key="1">
    <citation type="journal article" date="2018" name="Mar. Genomics">
        <title>Complete genome sequence of Marinifilaceae bacterium strain SPP2, isolated from the Antarctic marine sediment.</title>
        <authorList>
            <person name="Watanabe M."/>
            <person name="Kojima H."/>
            <person name="Fukui M."/>
        </authorList>
    </citation>
    <scope>NUCLEOTIDE SEQUENCE [LARGE SCALE GENOMIC DNA]</scope>
    <source>
        <strain evidence="2 3">SPP2</strain>
    </source>
</reference>